<proteinExistence type="predicted"/>
<accession>A0AB39MWR0</accession>
<organism evidence="1">
    <name type="scientific">Streptomyces sp. R11</name>
    <dbReference type="NCBI Taxonomy" id="3238625"/>
    <lineage>
        <taxon>Bacteria</taxon>
        <taxon>Bacillati</taxon>
        <taxon>Actinomycetota</taxon>
        <taxon>Actinomycetes</taxon>
        <taxon>Kitasatosporales</taxon>
        <taxon>Streptomycetaceae</taxon>
        <taxon>Streptomyces</taxon>
    </lineage>
</organism>
<sequence length="73" mass="8186">MNKIEVRVLGWIGVRSCSHALASEGERLVLEIRPVTDLPGGLVDEDEKPVDAARRELAWCGWTWRSADTRKAL</sequence>
<protein>
    <submittedName>
        <fullName evidence="1">NUDIX domain-containing protein</fullName>
    </submittedName>
</protein>
<name>A0AB39MWR0_9ACTN</name>
<dbReference type="AlphaFoldDB" id="A0AB39MWR0"/>
<dbReference type="InterPro" id="IPR015797">
    <property type="entry name" value="NUDIX_hydrolase-like_dom_sf"/>
</dbReference>
<reference evidence="1" key="1">
    <citation type="submission" date="2024-07" db="EMBL/GenBank/DDBJ databases">
        <authorList>
            <person name="Yu S.T."/>
        </authorList>
    </citation>
    <scope>NUCLEOTIDE SEQUENCE</scope>
    <source>
        <strain evidence="1">R11</strain>
    </source>
</reference>
<dbReference type="SUPFAM" id="SSF55811">
    <property type="entry name" value="Nudix"/>
    <property type="match status" value="1"/>
</dbReference>
<dbReference type="Gene3D" id="3.90.79.10">
    <property type="entry name" value="Nucleoside Triphosphate Pyrophosphohydrolase"/>
    <property type="match status" value="1"/>
</dbReference>
<evidence type="ECO:0000313" key="1">
    <source>
        <dbReference type="EMBL" id="XDQ10364.1"/>
    </source>
</evidence>
<dbReference type="RefSeq" id="WP_369270686.1">
    <property type="nucleotide sequence ID" value="NZ_CP163432.1"/>
</dbReference>
<dbReference type="EMBL" id="CP163432">
    <property type="protein sequence ID" value="XDQ10364.1"/>
    <property type="molecule type" value="Genomic_DNA"/>
</dbReference>
<gene>
    <name evidence="1" type="ORF">AB5J55_12170</name>
</gene>